<dbReference type="InterPro" id="IPR012074">
    <property type="entry name" value="GAF_ANTAR"/>
</dbReference>
<name>A0ABS4Q4Z9_9PSEU</name>
<dbReference type="PROSITE" id="PS50921">
    <property type="entry name" value="ANTAR"/>
    <property type="match status" value="1"/>
</dbReference>
<dbReference type="Pfam" id="PF03861">
    <property type="entry name" value="ANTAR"/>
    <property type="match status" value="1"/>
</dbReference>
<dbReference type="InterPro" id="IPR011006">
    <property type="entry name" value="CheY-like_superfamily"/>
</dbReference>
<dbReference type="InterPro" id="IPR036388">
    <property type="entry name" value="WH-like_DNA-bd_sf"/>
</dbReference>
<gene>
    <name evidence="2" type="ORF">JOM49_008199</name>
</gene>
<dbReference type="SUPFAM" id="SSF55781">
    <property type="entry name" value="GAF domain-like"/>
    <property type="match status" value="1"/>
</dbReference>
<protein>
    <recommendedName>
        <fullName evidence="1">ANTAR domain-containing protein</fullName>
    </recommendedName>
</protein>
<comment type="caution">
    <text evidence="2">The sequence shown here is derived from an EMBL/GenBank/DDBJ whole genome shotgun (WGS) entry which is preliminary data.</text>
</comment>
<dbReference type="SUPFAM" id="SSF52172">
    <property type="entry name" value="CheY-like"/>
    <property type="match status" value="1"/>
</dbReference>
<feature type="domain" description="ANTAR" evidence="1">
    <location>
        <begin position="170"/>
        <end position="231"/>
    </location>
</feature>
<evidence type="ECO:0000313" key="3">
    <source>
        <dbReference type="Proteomes" id="UP000741013"/>
    </source>
</evidence>
<proteinExistence type="predicted"/>
<dbReference type="SMART" id="SM01012">
    <property type="entry name" value="ANTAR"/>
    <property type="match status" value="1"/>
</dbReference>
<accession>A0ABS4Q4Z9</accession>
<dbReference type="Gene3D" id="1.10.10.10">
    <property type="entry name" value="Winged helix-like DNA-binding domain superfamily/Winged helix DNA-binding domain"/>
    <property type="match status" value="1"/>
</dbReference>
<evidence type="ECO:0000313" key="2">
    <source>
        <dbReference type="EMBL" id="MBP2186673.1"/>
    </source>
</evidence>
<keyword evidence="3" id="KW-1185">Reference proteome</keyword>
<dbReference type="PIRSF" id="PIRSF036625">
    <property type="entry name" value="GAF_ANTAR"/>
    <property type="match status" value="1"/>
</dbReference>
<reference evidence="2 3" key="1">
    <citation type="submission" date="2021-03" db="EMBL/GenBank/DDBJ databases">
        <title>Sequencing the genomes of 1000 actinobacteria strains.</title>
        <authorList>
            <person name="Klenk H.-P."/>
        </authorList>
    </citation>
    <scope>NUCLEOTIDE SEQUENCE [LARGE SCALE GENOMIC DNA]</scope>
    <source>
        <strain evidence="2 3">DSM 45510</strain>
    </source>
</reference>
<organism evidence="2 3">
    <name type="scientific">Amycolatopsis magusensis</name>
    <dbReference type="NCBI Taxonomy" id="882444"/>
    <lineage>
        <taxon>Bacteria</taxon>
        <taxon>Bacillati</taxon>
        <taxon>Actinomycetota</taxon>
        <taxon>Actinomycetes</taxon>
        <taxon>Pseudonocardiales</taxon>
        <taxon>Pseudonocardiaceae</taxon>
        <taxon>Amycolatopsis</taxon>
    </lineage>
</organism>
<dbReference type="RefSeq" id="WP_209669914.1">
    <property type="nucleotide sequence ID" value="NZ_JAGGMS010000001.1"/>
</dbReference>
<evidence type="ECO:0000259" key="1">
    <source>
        <dbReference type="PROSITE" id="PS50921"/>
    </source>
</evidence>
<dbReference type="InterPro" id="IPR005561">
    <property type="entry name" value="ANTAR"/>
</dbReference>
<sequence length="243" mass="25628">MNGEPLTSEFAVLTRTLLTASSVGEVLDHVAAAAERLIRGVDVVSVSVRDRANQLHTPVGSSPLSAELDRLQNQFQEGPCFDAALPEGPATGSSDNLAKDEKWPKFGPAAADLGFTSVLSTALLPDPGDLVSTRGALNLFSHGQLGEEAGGIALLLATHGALAIAHTQAVSRQELQQAQMRQAIESRDVIGQAKGILMARRGMSADEAFAVLRRTSQDLNVKLADLARTLAARHGELDLPDQP</sequence>
<dbReference type="EMBL" id="JAGGMS010000001">
    <property type="protein sequence ID" value="MBP2186673.1"/>
    <property type="molecule type" value="Genomic_DNA"/>
</dbReference>
<dbReference type="Proteomes" id="UP000741013">
    <property type="component" value="Unassembled WGS sequence"/>
</dbReference>